<dbReference type="Proteomes" id="UP000886998">
    <property type="component" value="Unassembled WGS sequence"/>
</dbReference>
<comment type="caution">
    <text evidence="1">The sequence shown here is derived from an EMBL/GenBank/DDBJ whole genome shotgun (WGS) entry which is preliminary data.</text>
</comment>
<gene>
    <name evidence="1" type="ORF">TNIN_70011</name>
</gene>
<name>A0A8X6XNW6_9ARAC</name>
<evidence type="ECO:0000313" key="2">
    <source>
        <dbReference type="Proteomes" id="UP000886998"/>
    </source>
</evidence>
<sequence length="137" mass="16028">MLSLQNEFTRFSTVHLTPIDQIMINKMNGGDRVLFSLNCQSLRAYARDLRSDNVQKAHILMLSETWLRNEELVEIENVKLITQHRRDFVRKSTQYINQTKSNLGDNVPRDALYLTLNPLLSLQFIFLSIRMLLTLSM</sequence>
<keyword evidence="2" id="KW-1185">Reference proteome</keyword>
<reference evidence="1" key="1">
    <citation type="submission" date="2020-08" db="EMBL/GenBank/DDBJ databases">
        <title>Multicomponent nature underlies the extraordinary mechanical properties of spider dragline silk.</title>
        <authorList>
            <person name="Kono N."/>
            <person name="Nakamura H."/>
            <person name="Mori M."/>
            <person name="Yoshida Y."/>
            <person name="Ohtoshi R."/>
            <person name="Malay A.D."/>
            <person name="Moran D.A.P."/>
            <person name="Tomita M."/>
            <person name="Numata K."/>
            <person name="Arakawa K."/>
        </authorList>
    </citation>
    <scope>NUCLEOTIDE SEQUENCE</scope>
</reference>
<protein>
    <submittedName>
        <fullName evidence="1">Uncharacterized protein</fullName>
    </submittedName>
</protein>
<proteinExistence type="predicted"/>
<dbReference type="AlphaFoldDB" id="A0A8X6XNW6"/>
<dbReference type="OrthoDB" id="6769157at2759"/>
<accession>A0A8X6XNW6</accession>
<organism evidence="1 2">
    <name type="scientific">Trichonephila inaurata madagascariensis</name>
    <dbReference type="NCBI Taxonomy" id="2747483"/>
    <lineage>
        <taxon>Eukaryota</taxon>
        <taxon>Metazoa</taxon>
        <taxon>Ecdysozoa</taxon>
        <taxon>Arthropoda</taxon>
        <taxon>Chelicerata</taxon>
        <taxon>Arachnida</taxon>
        <taxon>Araneae</taxon>
        <taxon>Araneomorphae</taxon>
        <taxon>Entelegynae</taxon>
        <taxon>Araneoidea</taxon>
        <taxon>Nephilidae</taxon>
        <taxon>Trichonephila</taxon>
        <taxon>Trichonephila inaurata</taxon>
    </lineage>
</organism>
<evidence type="ECO:0000313" key="1">
    <source>
        <dbReference type="EMBL" id="GFY57170.1"/>
    </source>
</evidence>
<dbReference type="EMBL" id="BMAV01011368">
    <property type="protein sequence ID" value="GFY57170.1"/>
    <property type="molecule type" value="Genomic_DNA"/>
</dbReference>